<proteinExistence type="inferred from homology"/>
<accession>A0A2P8VNS0</accession>
<keyword evidence="5" id="KW-0067">ATP-binding</keyword>
<keyword evidence="4 9" id="KW-0347">Helicase</keyword>
<dbReference type="GO" id="GO:0043139">
    <property type="term" value="F:5'-3' DNA helicase activity"/>
    <property type="evidence" value="ECO:0007669"/>
    <property type="project" value="TreeGrafter"/>
</dbReference>
<keyword evidence="10" id="KW-1185">Reference proteome</keyword>
<dbReference type="InterPro" id="IPR047187">
    <property type="entry name" value="SF1_C_Upf1"/>
</dbReference>
<evidence type="ECO:0000313" key="9">
    <source>
        <dbReference type="EMBL" id="PSN09214.1"/>
    </source>
</evidence>
<dbReference type="GO" id="GO:0016787">
    <property type="term" value="F:hydrolase activity"/>
    <property type="evidence" value="ECO:0007669"/>
    <property type="project" value="UniProtKB-KW"/>
</dbReference>
<comment type="caution">
    <text evidence="9">The sequence shown here is derived from an EMBL/GenBank/DDBJ whole genome shotgun (WGS) entry which is preliminary data.</text>
</comment>
<dbReference type="Proteomes" id="UP000240212">
    <property type="component" value="Unassembled WGS sequence"/>
</dbReference>
<dbReference type="CDD" id="cd18808">
    <property type="entry name" value="SF1_C_Upf1"/>
    <property type="match status" value="1"/>
</dbReference>
<dbReference type="InterPro" id="IPR050534">
    <property type="entry name" value="Coronavir_polyprotein_1ab"/>
</dbReference>
<feature type="domain" description="DNA2/NAM7 helicase helicase" evidence="7">
    <location>
        <begin position="915"/>
        <end position="959"/>
    </location>
</feature>
<dbReference type="Gene3D" id="3.40.50.300">
    <property type="entry name" value="P-loop containing nucleotide triphosphate hydrolases"/>
    <property type="match status" value="3"/>
</dbReference>
<dbReference type="GO" id="GO:0005524">
    <property type="term" value="F:ATP binding"/>
    <property type="evidence" value="ECO:0007669"/>
    <property type="project" value="UniProtKB-KW"/>
</dbReference>
<evidence type="ECO:0000256" key="6">
    <source>
        <dbReference type="SAM" id="Coils"/>
    </source>
</evidence>
<dbReference type="PANTHER" id="PTHR43788">
    <property type="entry name" value="DNA2/NAM7 HELICASE FAMILY MEMBER"/>
    <property type="match status" value="1"/>
</dbReference>
<dbReference type="PANTHER" id="PTHR43788:SF8">
    <property type="entry name" value="DNA-BINDING PROTEIN SMUBP-2"/>
    <property type="match status" value="1"/>
</dbReference>
<dbReference type="SUPFAM" id="SSF52540">
    <property type="entry name" value="P-loop containing nucleoside triphosphate hydrolases"/>
    <property type="match status" value="1"/>
</dbReference>
<dbReference type="Pfam" id="PF13087">
    <property type="entry name" value="AAA_12"/>
    <property type="match status" value="1"/>
</dbReference>
<dbReference type="InterPro" id="IPR041677">
    <property type="entry name" value="DNA2/NAM7_AAA_11"/>
</dbReference>
<dbReference type="InterPro" id="IPR041679">
    <property type="entry name" value="DNA2/NAM7-like_C"/>
</dbReference>
<dbReference type="OrthoDB" id="9757917at2"/>
<dbReference type="EMBL" id="PYEP01000001">
    <property type="protein sequence ID" value="PSN09214.1"/>
    <property type="molecule type" value="Genomic_DNA"/>
</dbReference>
<dbReference type="AlphaFoldDB" id="A0A2P8VNS0"/>
<evidence type="ECO:0000259" key="7">
    <source>
        <dbReference type="Pfam" id="PF13086"/>
    </source>
</evidence>
<keyword evidence="3" id="KW-0378">Hydrolase</keyword>
<sequence>MKTRQYAQKSIFDLEAIFEQSRNNVSELEQLLSELTFRNTAKARTLTSKIEQSLTALSDRSEVAMSASNPSTCNPDSASIQFSQAVVPHSAPAAAEQLQPKAIPDTAMRQQFDKGQIDLGPLPSFSPSDKANDARAILAAWTALEALSPQGYKRPEDMATGDRSRVALLERGVPWGPNARSKPSYKLYFEVVLGSIALDKATDELVKVFGEDEESSRPDGKKAAIGSILIDKEGYVLEEKGVAVSSFAWALKPALDLKLGSLGNWPNVEPRIIEHLNRIVRRHNEDGEPIPIDLDVVLNAYKWLVSQFGVPEHLVEPPTFAIKVFHHFKAKSPPEPSLLNSFYLEDLGEATKLLETGKAGTGLRRYMGIGRPDQKIDVLSPVSAVEPFVAPSLMPQARWPSKGGHPLVLLQQAAVNAARAELNDAPGIIGVNGPPGTGKTTLLRDIVVGCILDRATAMCGFNKPQDAFSTTGEKLAFGSNAFLHFYKLHASLRGHEIVVASSNNKAVENVSKELPLKEANGRHEQIAYFRSISDLIANPKRAGYFEAEAEGDIPSDPVETWGLIAAALGKSSNRGAFQQSFWWNEDGGFLTYLKAARGLNVLREIKDEQTGEIIDRVMPSVVVNERPSTNEADALTAWRKARTVFLKLKETVDAEIASIEEMRRDIQALKGATTELQRVEQRRPSLIEAVEEAHQTAESYQWEHEKAKSQIEQDKIMLNSHLACRPGFFSRLFATAAWKSWRSTLQKLSATLQQSVLRAQETDGALELARTKWSNIKSQLQQLDQEISSKCQAVSKLKATEAEARNRMGDRVVDERFFEREHEAIHLTAPWLPDEVHHLREDLFAAALTVHKAFIDASASRLQHNLGLLMSGMVAGAFQSSAHRELLPDLWSSLFMVVPTVSTTFASVRTMFGDLPPESLGWLLVDEAGQAVPQATVGAIMRAKRSIVVGDPLQIPPVVSLPEKLNAEICKFFDIDQIEWSAPAASTQTLADQASRFKSTFVMDVGDREVGLPLLVHRRCQKPMFDVSNSIAYAGQMVHAVGPKSPGAIGSALGRSRWVDINGDAETKWCPDEGEAVVRMLKELAASGITNPDVFIITPFKIVEQNMRRRLDRETDLLRAFGAKLDEWCRNRVGTIHTFQGREADTVILLLGAPKASQQRARQWAASPPNIINVAVSRAKQNLYVVGSATAWAGAGTSLQVLHRQLAQSA</sequence>
<evidence type="ECO:0000256" key="1">
    <source>
        <dbReference type="ARBA" id="ARBA00007913"/>
    </source>
</evidence>
<evidence type="ECO:0000313" key="10">
    <source>
        <dbReference type="Proteomes" id="UP000240212"/>
    </source>
</evidence>
<dbReference type="InterPro" id="IPR027417">
    <property type="entry name" value="P-loop_NTPase"/>
</dbReference>
<gene>
    <name evidence="9" type="ORF">C7G83_00185</name>
</gene>
<keyword evidence="6" id="KW-0175">Coiled coil</keyword>
<keyword evidence="2" id="KW-0547">Nucleotide-binding</keyword>
<evidence type="ECO:0000256" key="5">
    <source>
        <dbReference type="ARBA" id="ARBA00022840"/>
    </source>
</evidence>
<dbReference type="RefSeq" id="WP_106875806.1">
    <property type="nucleotide sequence ID" value="NZ_PYEP01000001.1"/>
</dbReference>
<evidence type="ECO:0000256" key="4">
    <source>
        <dbReference type="ARBA" id="ARBA00022806"/>
    </source>
</evidence>
<organism evidence="9 10">
    <name type="scientific">Siccibacter turicensis</name>
    <dbReference type="NCBI Taxonomy" id="357233"/>
    <lineage>
        <taxon>Bacteria</taxon>
        <taxon>Pseudomonadati</taxon>
        <taxon>Pseudomonadota</taxon>
        <taxon>Gammaproteobacteria</taxon>
        <taxon>Enterobacterales</taxon>
        <taxon>Enterobacteriaceae</taxon>
        <taxon>Siccibacter</taxon>
    </lineage>
</organism>
<protein>
    <submittedName>
        <fullName evidence="9">DNA helicase</fullName>
    </submittedName>
</protein>
<comment type="similarity">
    <text evidence="1">Belongs to the DNA2/NAM7 helicase family.</text>
</comment>
<evidence type="ECO:0000256" key="2">
    <source>
        <dbReference type="ARBA" id="ARBA00022741"/>
    </source>
</evidence>
<evidence type="ECO:0000259" key="8">
    <source>
        <dbReference type="Pfam" id="PF13087"/>
    </source>
</evidence>
<name>A0A2P8VNS0_9ENTR</name>
<feature type="coiled-coil region" evidence="6">
    <location>
        <begin position="659"/>
        <end position="710"/>
    </location>
</feature>
<evidence type="ECO:0000256" key="3">
    <source>
        <dbReference type="ARBA" id="ARBA00022801"/>
    </source>
</evidence>
<feature type="domain" description="DNA2/NAM7 helicase-like C-terminal" evidence="8">
    <location>
        <begin position="1066"/>
        <end position="1189"/>
    </location>
</feature>
<reference evidence="9 10" key="1">
    <citation type="submission" date="2018-03" db="EMBL/GenBank/DDBJ databases">
        <title>Draft genome sequence of the first documented clinical Siccibacter turicensis isolate in Austria.</title>
        <authorList>
            <person name="Lepuschitz S."/>
            <person name="Pekard-Amenitsch S."/>
            <person name="Haunold R."/>
            <person name="Schill S."/>
            <person name="Mach R."/>
            <person name="Allerberger F."/>
            <person name="Ruppitsch W."/>
            <person name="Forsythe S.J."/>
        </authorList>
    </citation>
    <scope>NUCLEOTIDE SEQUENCE [LARGE SCALE GENOMIC DNA]</scope>
    <source>
        <strain evidence="9 10">6100069499-17</strain>
    </source>
</reference>
<dbReference type="Pfam" id="PF13086">
    <property type="entry name" value="AAA_11"/>
    <property type="match status" value="1"/>
</dbReference>